<proteinExistence type="predicted"/>
<evidence type="ECO:0000313" key="2">
    <source>
        <dbReference type="EMBL" id="KAG8486393.1"/>
    </source>
</evidence>
<gene>
    <name evidence="2" type="ORF">CXB51_019730</name>
</gene>
<comment type="caution">
    <text evidence="2">The sequence shown here is derived from an EMBL/GenBank/DDBJ whole genome shotgun (WGS) entry which is preliminary data.</text>
</comment>
<dbReference type="OrthoDB" id="992892at2759"/>
<organism evidence="2 3">
    <name type="scientific">Gossypium anomalum</name>
    <dbReference type="NCBI Taxonomy" id="47600"/>
    <lineage>
        <taxon>Eukaryota</taxon>
        <taxon>Viridiplantae</taxon>
        <taxon>Streptophyta</taxon>
        <taxon>Embryophyta</taxon>
        <taxon>Tracheophyta</taxon>
        <taxon>Spermatophyta</taxon>
        <taxon>Magnoliopsida</taxon>
        <taxon>eudicotyledons</taxon>
        <taxon>Gunneridae</taxon>
        <taxon>Pentapetalae</taxon>
        <taxon>rosids</taxon>
        <taxon>malvids</taxon>
        <taxon>Malvales</taxon>
        <taxon>Malvaceae</taxon>
        <taxon>Malvoideae</taxon>
        <taxon>Gossypium</taxon>
    </lineage>
</organism>
<dbReference type="Pfam" id="PF13976">
    <property type="entry name" value="gag_pre-integrs"/>
    <property type="match status" value="1"/>
</dbReference>
<dbReference type="InterPro" id="IPR057670">
    <property type="entry name" value="SH3_retrovirus"/>
</dbReference>
<dbReference type="PROSITE" id="PS50994">
    <property type="entry name" value="INTEGRASE"/>
    <property type="match status" value="1"/>
</dbReference>
<dbReference type="GO" id="GO:0015074">
    <property type="term" value="P:DNA integration"/>
    <property type="evidence" value="ECO:0007669"/>
    <property type="project" value="InterPro"/>
</dbReference>
<dbReference type="GO" id="GO:0003676">
    <property type="term" value="F:nucleic acid binding"/>
    <property type="evidence" value="ECO:0007669"/>
    <property type="project" value="InterPro"/>
</dbReference>
<feature type="domain" description="Integrase catalytic" evidence="1">
    <location>
        <begin position="84"/>
        <end position="250"/>
    </location>
</feature>
<evidence type="ECO:0000259" key="1">
    <source>
        <dbReference type="PROSITE" id="PS50994"/>
    </source>
</evidence>
<dbReference type="Gene3D" id="3.30.420.10">
    <property type="entry name" value="Ribonuclease H-like superfamily/Ribonuclease H"/>
    <property type="match status" value="1"/>
</dbReference>
<dbReference type="Pfam" id="PF00665">
    <property type="entry name" value="rve"/>
    <property type="match status" value="1"/>
</dbReference>
<dbReference type="InterPro" id="IPR001584">
    <property type="entry name" value="Integrase_cat-core"/>
</dbReference>
<dbReference type="InterPro" id="IPR012337">
    <property type="entry name" value="RNaseH-like_sf"/>
</dbReference>
<evidence type="ECO:0000313" key="3">
    <source>
        <dbReference type="Proteomes" id="UP000701853"/>
    </source>
</evidence>
<sequence>MTRNRLFTIDIESREVKCMKNAIKDESWLWHLRFGHLGFFDLKLLSKENMVNGLPKINPLDQLCEAWIKGKQHRQSFEAGKTRRARRPLEIVHSDIAGPFDIPSLGGNKYYATFIDDFSRKSWIYLLKTKSEAFDKFIEFKAMVEKQSGHFIKILRTDRGGEYTSKLFESFCKKHEIIHQLTTVYTPQQNGVAERKNRTILDMARNMVKGKYLPRTFWAEAVQYAVYLLNRCLTKSVKYKTPNEAWSNQKLGVGHLKIFRCVVYAHVADQTRKKLDDKGVKCIFIGYEKRSKAYRLYNPLTKKVIISRDVEFDEADYWR</sequence>
<dbReference type="SUPFAM" id="SSF53098">
    <property type="entry name" value="Ribonuclease H-like"/>
    <property type="match status" value="1"/>
</dbReference>
<dbReference type="InterPro" id="IPR025724">
    <property type="entry name" value="GAG-pre-integrase_dom"/>
</dbReference>
<protein>
    <recommendedName>
        <fullName evidence="1">Integrase catalytic domain-containing protein</fullName>
    </recommendedName>
</protein>
<dbReference type="Pfam" id="PF25597">
    <property type="entry name" value="SH3_retrovirus"/>
    <property type="match status" value="1"/>
</dbReference>
<dbReference type="EMBL" id="JAHUZN010000008">
    <property type="protein sequence ID" value="KAG8486393.1"/>
    <property type="molecule type" value="Genomic_DNA"/>
</dbReference>
<dbReference type="PANTHER" id="PTHR42648">
    <property type="entry name" value="TRANSPOSASE, PUTATIVE-RELATED"/>
    <property type="match status" value="1"/>
</dbReference>
<name>A0A8J5YC53_9ROSI</name>
<dbReference type="PANTHER" id="PTHR42648:SF18">
    <property type="entry name" value="RETROTRANSPOSON, UNCLASSIFIED-LIKE PROTEIN"/>
    <property type="match status" value="1"/>
</dbReference>
<dbReference type="InterPro" id="IPR039537">
    <property type="entry name" value="Retrotran_Ty1/copia-like"/>
</dbReference>
<dbReference type="InterPro" id="IPR036397">
    <property type="entry name" value="RNaseH_sf"/>
</dbReference>
<reference evidence="2 3" key="1">
    <citation type="journal article" date="2021" name="bioRxiv">
        <title>The Gossypium anomalum genome as a resource for cotton improvement and evolutionary analysis of hybrid incompatibility.</title>
        <authorList>
            <person name="Grover C.E."/>
            <person name="Yuan D."/>
            <person name="Arick M.A."/>
            <person name="Miller E.R."/>
            <person name="Hu G."/>
            <person name="Peterson D.G."/>
            <person name="Wendel J.F."/>
            <person name="Udall J.A."/>
        </authorList>
    </citation>
    <scope>NUCLEOTIDE SEQUENCE [LARGE SCALE GENOMIC DNA]</scope>
    <source>
        <strain evidence="2">JFW-Udall</strain>
        <tissue evidence="2">Leaf</tissue>
    </source>
</reference>
<keyword evidence="3" id="KW-1185">Reference proteome</keyword>
<dbReference type="AlphaFoldDB" id="A0A8J5YC53"/>
<dbReference type="Proteomes" id="UP000701853">
    <property type="component" value="Chromosome 8"/>
</dbReference>
<accession>A0A8J5YC53</accession>